<dbReference type="VEuPathDB" id="FungiDB:MAPG_00550"/>
<name>A0A0C4DLA9_MAGP6</name>
<organism evidence="2 3">
    <name type="scientific">Magnaporthiopsis poae (strain ATCC 64411 / 73-15)</name>
    <name type="common">Kentucky bluegrass fungus</name>
    <name type="synonym">Magnaporthe poae</name>
    <dbReference type="NCBI Taxonomy" id="644358"/>
    <lineage>
        <taxon>Eukaryota</taxon>
        <taxon>Fungi</taxon>
        <taxon>Dikarya</taxon>
        <taxon>Ascomycota</taxon>
        <taxon>Pezizomycotina</taxon>
        <taxon>Sordariomycetes</taxon>
        <taxon>Sordariomycetidae</taxon>
        <taxon>Magnaporthales</taxon>
        <taxon>Magnaporthaceae</taxon>
        <taxon>Magnaporthiopsis</taxon>
    </lineage>
</organism>
<dbReference type="AlphaFoldDB" id="A0A0C4DLA9"/>
<dbReference type="EMBL" id="ADBL01000131">
    <property type="status" value="NOT_ANNOTATED_CDS"/>
    <property type="molecule type" value="Genomic_DNA"/>
</dbReference>
<dbReference type="Gene3D" id="3.90.640.10">
    <property type="entry name" value="Actin, Chain A, domain 4"/>
    <property type="match status" value="1"/>
</dbReference>
<reference evidence="2" key="5">
    <citation type="submission" date="2015-06" db="UniProtKB">
        <authorList>
            <consortium name="EnsemblFungi"/>
        </authorList>
    </citation>
    <scope>IDENTIFICATION</scope>
    <source>
        <strain evidence="2">ATCC 64411</strain>
    </source>
</reference>
<dbReference type="STRING" id="644358.A0A0C4DLA9"/>
<keyword evidence="3" id="KW-1185">Reference proteome</keyword>
<reference evidence="3" key="2">
    <citation type="submission" date="2010-05" db="EMBL/GenBank/DDBJ databases">
        <title>The genome sequence of Magnaporthe poae strain ATCC 64411.</title>
        <authorList>
            <person name="Ma L.-J."/>
            <person name="Dead R."/>
            <person name="Young S."/>
            <person name="Zeng Q."/>
            <person name="Koehrsen M."/>
            <person name="Alvarado L."/>
            <person name="Berlin A."/>
            <person name="Chapman S.B."/>
            <person name="Chen Z."/>
            <person name="Freedman E."/>
            <person name="Gellesch M."/>
            <person name="Goldberg J."/>
            <person name="Griggs A."/>
            <person name="Gujja S."/>
            <person name="Heilman E.R."/>
            <person name="Heiman D."/>
            <person name="Hepburn T."/>
            <person name="Howarth C."/>
            <person name="Jen D."/>
            <person name="Larson L."/>
            <person name="Mehta T."/>
            <person name="Neiman D."/>
            <person name="Pearson M."/>
            <person name="Roberts A."/>
            <person name="Saif S."/>
            <person name="Shea T."/>
            <person name="Shenoy N."/>
            <person name="Sisk P."/>
            <person name="Stolte C."/>
            <person name="Sykes S."/>
            <person name="Walk T."/>
            <person name="White J."/>
            <person name="Yandava C."/>
            <person name="Haas B."/>
            <person name="Nusbaum C."/>
            <person name="Birren B."/>
        </authorList>
    </citation>
    <scope>NUCLEOTIDE SEQUENCE [LARGE SCALE GENOMIC DNA]</scope>
    <source>
        <strain evidence="3">ATCC 64411 / 73-15</strain>
    </source>
</reference>
<evidence type="ECO:0000313" key="2">
    <source>
        <dbReference type="EnsemblFungi" id="MAPG_00550T0"/>
    </source>
</evidence>
<gene>
    <name evidence="1" type="ORF">MAPG_00550</name>
</gene>
<dbReference type="CDD" id="cd10170">
    <property type="entry name" value="ASKHA_NBD_HSP70"/>
    <property type="match status" value="1"/>
</dbReference>
<reference evidence="1" key="3">
    <citation type="submission" date="2011-03" db="EMBL/GenBank/DDBJ databases">
        <title>Annotation of Magnaporthe poae ATCC 64411.</title>
        <authorList>
            <person name="Ma L.-J."/>
            <person name="Dead R."/>
            <person name="Young S.K."/>
            <person name="Zeng Q."/>
            <person name="Gargeya S."/>
            <person name="Fitzgerald M."/>
            <person name="Haas B."/>
            <person name="Abouelleil A."/>
            <person name="Alvarado L."/>
            <person name="Arachchi H.M."/>
            <person name="Berlin A."/>
            <person name="Brown A."/>
            <person name="Chapman S.B."/>
            <person name="Chen Z."/>
            <person name="Dunbar C."/>
            <person name="Freedman E."/>
            <person name="Gearin G."/>
            <person name="Gellesch M."/>
            <person name="Goldberg J."/>
            <person name="Griggs A."/>
            <person name="Gujja S."/>
            <person name="Heiman D."/>
            <person name="Howarth C."/>
            <person name="Larson L."/>
            <person name="Lui A."/>
            <person name="MacDonald P.J.P."/>
            <person name="Mehta T."/>
            <person name="Montmayeur A."/>
            <person name="Murphy C."/>
            <person name="Neiman D."/>
            <person name="Pearson M."/>
            <person name="Priest M."/>
            <person name="Roberts A."/>
            <person name="Saif S."/>
            <person name="Shea T."/>
            <person name="Shenoy N."/>
            <person name="Sisk P."/>
            <person name="Stolte C."/>
            <person name="Sykes S."/>
            <person name="Yandava C."/>
            <person name="Wortman J."/>
            <person name="Nusbaum C."/>
            <person name="Birren B."/>
        </authorList>
    </citation>
    <scope>NUCLEOTIDE SEQUENCE</scope>
    <source>
        <strain evidence="1">ATCC 64411</strain>
    </source>
</reference>
<reference evidence="2" key="4">
    <citation type="journal article" date="2015" name="G3 (Bethesda)">
        <title>Genome sequences of three phytopathogenic species of the Magnaporthaceae family of fungi.</title>
        <authorList>
            <person name="Okagaki L.H."/>
            <person name="Nunes C.C."/>
            <person name="Sailsbery J."/>
            <person name="Clay B."/>
            <person name="Brown D."/>
            <person name="John T."/>
            <person name="Oh Y."/>
            <person name="Young N."/>
            <person name="Fitzgerald M."/>
            <person name="Haas B.J."/>
            <person name="Zeng Q."/>
            <person name="Young S."/>
            <person name="Adiconis X."/>
            <person name="Fan L."/>
            <person name="Levin J.Z."/>
            <person name="Mitchell T.K."/>
            <person name="Okubara P.A."/>
            <person name="Farman M.L."/>
            <person name="Kohn L.M."/>
            <person name="Birren B."/>
            <person name="Ma L.-J."/>
            <person name="Dean R.A."/>
        </authorList>
    </citation>
    <scope>NUCLEOTIDE SEQUENCE</scope>
    <source>
        <strain evidence="2">ATCC 64411 / 73-15</strain>
    </source>
</reference>
<dbReference type="EnsemblFungi" id="MAPG_00550T0">
    <property type="protein sequence ID" value="MAPG_00550T0"/>
    <property type="gene ID" value="MAPG_00550"/>
</dbReference>
<dbReference type="eggNOG" id="ENOG502RM1I">
    <property type="taxonomic scope" value="Eukaryota"/>
</dbReference>
<evidence type="ECO:0000313" key="3">
    <source>
        <dbReference type="Proteomes" id="UP000011715"/>
    </source>
</evidence>
<dbReference type="PANTHER" id="PTHR42749">
    <property type="entry name" value="CELL SHAPE-DETERMINING PROTEIN MREB"/>
    <property type="match status" value="1"/>
</dbReference>
<proteinExistence type="predicted"/>
<dbReference type="Proteomes" id="UP000011715">
    <property type="component" value="Unassembled WGS sequence"/>
</dbReference>
<sequence>MPSWSKHQKPHAIVGLDFGMECIKVAMAFLDEASNDYKVMLLPFKENSFTDETNNLTVLAYPSAGGGPEWGYAADALTGHRDWHVFRILDPGALDPLSVTRQLNCVLCTPCLDTQVQVLSDTVEHPTDVVAAAAGPALNKTGRELCLDVLKKLLPCIVDFYTENARARLPAWDDARVDVVLTVPLTVGKDRGTVLAEAARDAGFEDAEKKHKVLDVSLTEAEAVMVQIMHEKGDLFMTGDHILVADIGGATLDTSLLVLADKEKGQVLTDFWWPMTNQLFGAAYIDDALEKNIAQALKQCNAQGSPAVAADIAGVARSLSRDFSVRHAKHSLGKRVSDPDSVASKEVACVPIPSLLDGVLTSSLGENRGITFQDTLMQLNRPALTDLFDRQIHGEPGKCHGLTVEMRIMRDDVYVKHAAKSIRHPPRERDAGQAPRANDILDFLVFAGGMGANEYVRTEIEDALRHRPPHPPASQPDIQSAKTIEDMQYLAAESPQHCVCQGLVRAHMQELDNRKKRSSFLFKKPGFMKRK</sequence>
<dbReference type="Gene3D" id="3.30.420.40">
    <property type="match status" value="2"/>
</dbReference>
<dbReference type="EMBL" id="GL876966">
    <property type="protein sequence ID" value="KLU81461.1"/>
    <property type="molecule type" value="Genomic_DNA"/>
</dbReference>
<dbReference type="PANTHER" id="PTHR42749:SF1">
    <property type="entry name" value="CELL SHAPE-DETERMINING PROTEIN MREB"/>
    <property type="match status" value="1"/>
</dbReference>
<evidence type="ECO:0008006" key="4">
    <source>
        <dbReference type="Google" id="ProtNLM"/>
    </source>
</evidence>
<evidence type="ECO:0000313" key="1">
    <source>
        <dbReference type="EMBL" id="KLU81461.1"/>
    </source>
</evidence>
<protein>
    <recommendedName>
        <fullName evidence="4">Hsp70-like protein</fullName>
    </recommendedName>
</protein>
<dbReference type="OrthoDB" id="2394218at2759"/>
<reference evidence="1" key="1">
    <citation type="submission" date="2010-05" db="EMBL/GenBank/DDBJ databases">
        <title>The Genome Sequence of Magnaporthe poae strain ATCC 64411.</title>
        <authorList>
            <consortium name="The Broad Institute Genome Sequencing Platform"/>
            <consortium name="Broad Institute Genome Sequencing Center for Infectious Disease"/>
            <person name="Ma L.-J."/>
            <person name="Dead R."/>
            <person name="Young S."/>
            <person name="Zeng Q."/>
            <person name="Koehrsen M."/>
            <person name="Alvarado L."/>
            <person name="Berlin A."/>
            <person name="Chapman S.B."/>
            <person name="Chen Z."/>
            <person name="Freedman E."/>
            <person name="Gellesch M."/>
            <person name="Goldberg J."/>
            <person name="Griggs A."/>
            <person name="Gujja S."/>
            <person name="Heilman E.R."/>
            <person name="Heiman D."/>
            <person name="Hepburn T."/>
            <person name="Howarth C."/>
            <person name="Jen D."/>
            <person name="Larson L."/>
            <person name="Mehta T."/>
            <person name="Neiman D."/>
            <person name="Pearson M."/>
            <person name="Roberts A."/>
            <person name="Saif S."/>
            <person name="Shea T."/>
            <person name="Shenoy N."/>
            <person name="Sisk P."/>
            <person name="Stolte C."/>
            <person name="Sykes S."/>
            <person name="Walk T."/>
            <person name="White J."/>
            <person name="Yandava C."/>
            <person name="Haas B."/>
            <person name="Nusbaum C."/>
            <person name="Birren B."/>
        </authorList>
    </citation>
    <scope>NUCLEOTIDE SEQUENCE</scope>
    <source>
        <strain evidence="1">ATCC 64411</strain>
    </source>
</reference>
<accession>A0A0C4DLA9</accession>